<gene>
    <name evidence="2" type="ORF">SAMN05444339_106130</name>
</gene>
<dbReference type="Gene3D" id="3.10.180.10">
    <property type="entry name" value="2,3-Dihydroxybiphenyl 1,2-Dioxygenase, domain 1"/>
    <property type="match status" value="1"/>
</dbReference>
<keyword evidence="3" id="KW-1185">Reference proteome</keyword>
<proteinExistence type="predicted"/>
<reference evidence="3" key="1">
    <citation type="submission" date="2016-11" db="EMBL/GenBank/DDBJ databases">
        <authorList>
            <person name="Varghese N."/>
            <person name="Submissions S."/>
        </authorList>
    </citation>
    <scope>NUCLEOTIDE SEQUENCE [LARGE SCALE GENOMIC DNA]</scope>
    <source>
        <strain evidence="3">DSM 29326</strain>
    </source>
</reference>
<dbReference type="InterPro" id="IPR037523">
    <property type="entry name" value="VOC_core"/>
</dbReference>
<dbReference type="PANTHER" id="PTHR36503">
    <property type="entry name" value="BLR2520 PROTEIN"/>
    <property type="match status" value="1"/>
</dbReference>
<dbReference type="InterPro" id="IPR029068">
    <property type="entry name" value="Glyas_Bleomycin-R_OHBP_Dase"/>
</dbReference>
<dbReference type="Proteomes" id="UP000183987">
    <property type="component" value="Unassembled WGS sequence"/>
</dbReference>
<dbReference type="PROSITE" id="PS51819">
    <property type="entry name" value="VOC"/>
    <property type="match status" value="1"/>
</dbReference>
<name>A0A1M5BR93_LOKAT</name>
<sequence length="137" mass="14687">MRMIFVNLPITSLARSRALYEGLGFNINPQFSDETSACVVISDAIYVMILEHEKFGGFSPQPIADTLATTGAMFALTCDDRAGVDAVVAAAVAHGGSDTGKVQDIDGFMYARTIRDPDGHVFEPFWMNPAAVEGQPA</sequence>
<protein>
    <recommendedName>
        <fullName evidence="1">VOC domain-containing protein</fullName>
    </recommendedName>
</protein>
<evidence type="ECO:0000313" key="2">
    <source>
        <dbReference type="EMBL" id="SHF44871.1"/>
    </source>
</evidence>
<dbReference type="EMBL" id="FQUE01000006">
    <property type="protein sequence ID" value="SHF44871.1"/>
    <property type="molecule type" value="Genomic_DNA"/>
</dbReference>
<dbReference type="AlphaFoldDB" id="A0A1M5BR93"/>
<dbReference type="Pfam" id="PF22677">
    <property type="entry name" value="Ble-like_N"/>
    <property type="match status" value="1"/>
</dbReference>
<evidence type="ECO:0000259" key="1">
    <source>
        <dbReference type="PROSITE" id="PS51819"/>
    </source>
</evidence>
<dbReference type="STRING" id="366533.SAMN05444339_106130"/>
<dbReference type="PANTHER" id="PTHR36503:SF2">
    <property type="entry name" value="BLR2408 PROTEIN"/>
    <property type="match status" value="1"/>
</dbReference>
<evidence type="ECO:0000313" key="3">
    <source>
        <dbReference type="Proteomes" id="UP000183987"/>
    </source>
</evidence>
<dbReference type="RefSeq" id="WP_072857776.1">
    <property type="nucleotide sequence ID" value="NZ_FQUE01000006.1"/>
</dbReference>
<feature type="domain" description="VOC" evidence="1">
    <location>
        <begin position="2"/>
        <end position="127"/>
    </location>
</feature>
<accession>A0A1M5BR93</accession>
<dbReference type="InterPro" id="IPR053863">
    <property type="entry name" value="Glyoxy/Ble-like_N"/>
</dbReference>
<dbReference type="SUPFAM" id="SSF54593">
    <property type="entry name" value="Glyoxalase/Bleomycin resistance protein/Dihydroxybiphenyl dioxygenase"/>
    <property type="match status" value="1"/>
</dbReference>
<dbReference type="OrthoDB" id="9798430at2"/>
<organism evidence="2 3">
    <name type="scientific">Loktanella atrilutea</name>
    <dbReference type="NCBI Taxonomy" id="366533"/>
    <lineage>
        <taxon>Bacteria</taxon>
        <taxon>Pseudomonadati</taxon>
        <taxon>Pseudomonadota</taxon>
        <taxon>Alphaproteobacteria</taxon>
        <taxon>Rhodobacterales</taxon>
        <taxon>Roseobacteraceae</taxon>
        <taxon>Loktanella</taxon>
    </lineage>
</organism>